<evidence type="ECO:0000259" key="5">
    <source>
        <dbReference type="PROSITE" id="PS50937"/>
    </source>
</evidence>
<dbReference type="Pfam" id="PF13411">
    <property type="entry name" value="MerR_1"/>
    <property type="match status" value="1"/>
</dbReference>
<dbReference type="PANTHER" id="PTHR30204">
    <property type="entry name" value="REDOX-CYCLING DRUG-SENSING TRANSCRIPTIONAL ACTIVATOR SOXR"/>
    <property type="match status" value="1"/>
</dbReference>
<dbReference type="GO" id="GO:0003677">
    <property type="term" value="F:DNA binding"/>
    <property type="evidence" value="ECO:0007669"/>
    <property type="project" value="UniProtKB-KW"/>
</dbReference>
<evidence type="ECO:0000313" key="6">
    <source>
        <dbReference type="EMBL" id="MPN32150.1"/>
    </source>
</evidence>
<evidence type="ECO:0000256" key="1">
    <source>
        <dbReference type="ARBA" id="ARBA00023015"/>
    </source>
</evidence>
<evidence type="ECO:0000256" key="3">
    <source>
        <dbReference type="ARBA" id="ARBA00023159"/>
    </source>
</evidence>
<keyword evidence="2" id="KW-0238">DNA-binding</keyword>
<dbReference type="InterPro" id="IPR036244">
    <property type="entry name" value="TipA-like_antibiotic-bd"/>
</dbReference>
<feature type="domain" description="HTH merR-type" evidence="5">
    <location>
        <begin position="1"/>
        <end position="44"/>
    </location>
</feature>
<dbReference type="Pfam" id="PF07739">
    <property type="entry name" value="TipAS"/>
    <property type="match status" value="1"/>
</dbReference>
<keyword evidence="1" id="KW-0805">Transcription regulation</keyword>
<dbReference type="SMART" id="SM00422">
    <property type="entry name" value="HTH_MERR"/>
    <property type="match status" value="1"/>
</dbReference>
<dbReference type="SUPFAM" id="SSF46955">
    <property type="entry name" value="Putative DNA-binding domain"/>
    <property type="match status" value="1"/>
</dbReference>
<dbReference type="InterPro" id="IPR009061">
    <property type="entry name" value="DNA-bd_dom_put_sf"/>
</dbReference>
<dbReference type="InterPro" id="IPR047057">
    <property type="entry name" value="MerR_fam"/>
</dbReference>
<dbReference type="SUPFAM" id="SSF89082">
    <property type="entry name" value="Antibiotic binding domain of TipA-like multidrug resistance regulators"/>
    <property type="match status" value="1"/>
</dbReference>
<name>A0A645H0E2_9ZZZZ</name>
<organism evidence="6">
    <name type="scientific">bioreactor metagenome</name>
    <dbReference type="NCBI Taxonomy" id="1076179"/>
    <lineage>
        <taxon>unclassified sequences</taxon>
        <taxon>metagenomes</taxon>
        <taxon>ecological metagenomes</taxon>
    </lineage>
</organism>
<dbReference type="GO" id="GO:0003700">
    <property type="term" value="F:DNA-binding transcription factor activity"/>
    <property type="evidence" value="ECO:0007669"/>
    <property type="project" value="InterPro"/>
</dbReference>
<dbReference type="Gene3D" id="1.10.490.50">
    <property type="entry name" value="Antibiotic binding domain of TipA-like multidrug resistance regulators"/>
    <property type="match status" value="1"/>
</dbReference>
<dbReference type="Gene3D" id="1.10.1660.10">
    <property type="match status" value="1"/>
</dbReference>
<evidence type="ECO:0000256" key="2">
    <source>
        <dbReference type="ARBA" id="ARBA00023125"/>
    </source>
</evidence>
<dbReference type="EMBL" id="VSSQ01083995">
    <property type="protein sequence ID" value="MPN32150.1"/>
    <property type="molecule type" value="Genomic_DNA"/>
</dbReference>
<dbReference type="InterPro" id="IPR000551">
    <property type="entry name" value="MerR-type_HTH_dom"/>
</dbReference>
<dbReference type="InterPro" id="IPR012925">
    <property type="entry name" value="TipAS_dom"/>
</dbReference>
<accession>A0A645H0E2</accession>
<protein>
    <submittedName>
        <fullName evidence="6">HTH-type transcriptional activator mta</fullName>
    </submittedName>
</protein>
<evidence type="ECO:0000256" key="4">
    <source>
        <dbReference type="ARBA" id="ARBA00023163"/>
    </source>
</evidence>
<dbReference type="PROSITE" id="PS50937">
    <property type="entry name" value="HTH_MERR_2"/>
    <property type="match status" value="1"/>
</dbReference>
<reference evidence="6" key="1">
    <citation type="submission" date="2019-08" db="EMBL/GenBank/DDBJ databases">
        <authorList>
            <person name="Kucharzyk K."/>
            <person name="Murdoch R.W."/>
            <person name="Higgins S."/>
            <person name="Loffler F."/>
        </authorList>
    </citation>
    <scope>NUCLEOTIDE SEQUENCE</scope>
</reference>
<sequence>MYPSKTTDSGYRLYDDTALERLQQILLFRELEFSLKEIKQILDSPDFDRNKALSQQIDLLCLKKEHLDNLITLALEIKNKGVNPMNFKAFDTEKIEQYTKEAKASWGHTDAYKEYEEKTKNYSRKDWSDTSLMLMQNFMEFGKLLKESPESEVVQNQVKLLQETITKNYYTCTKEILAGLGQMYSGDERFMESIDSAGGKGTAEFTSKAIAYYCSH</sequence>
<dbReference type="CDD" id="cd01106">
    <property type="entry name" value="HTH_TipAL-Mta"/>
    <property type="match status" value="1"/>
</dbReference>
<dbReference type="AlphaFoldDB" id="A0A645H0E2"/>
<dbReference type="PANTHER" id="PTHR30204:SF90">
    <property type="entry name" value="HTH-TYPE TRANSCRIPTIONAL ACTIVATOR MTA"/>
    <property type="match status" value="1"/>
</dbReference>
<gene>
    <name evidence="6" type="primary">mta_27</name>
    <name evidence="6" type="ORF">SDC9_179626</name>
</gene>
<keyword evidence="4" id="KW-0804">Transcription</keyword>
<comment type="caution">
    <text evidence="6">The sequence shown here is derived from an EMBL/GenBank/DDBJ whole genome shotgun (WGS) entry which is preliminary data.</text>
</comment>
<proteinExistence type="predicted"/>
<keyword evidence="3" id="KW-0010">Activator</keyword>